<accession>A0A812RQU1</accession>
<protein>
    <recommendedName>
        <fullName evidence="5">Calpastatin</fullName>
    </recommendedName>
</protein>
<evidence type="ECO:0000313" key="3">
    <source>
        <dbReference type="EMBL" id="CAE7450106.1"/>
    </source>
</evidence>
<evidence type="ECO:0000313" key="4">
    <source>
        <dbReference type="Proteomes" id="UP000604046"/>
    </source>
</evidence>
<feature type="region of interest" description="Disordered" evidence="1">
    <location>
        <begin position="132"/>
        <end position="213"/>
    </location>
</feature>
<dbReference type="OrthoDB" id="447037at2759"/>
<name>A0A812RQU1_9DINO</name>
<organism evidence="3 4">
    <name type="scientific">Symbiodinium natans</name>
    <dbReference type="NCBI Taxonomy" id="878477"/>
    <lineage>
        <taxon>Eukaryota</taxon>
        <taxon>Sar</taxon>
        <taxon>Alveolata</taxon>
        <taxon>Dinophyceae</taxon>
        <taxon>Suessiales</taxon>
        <taxon>Symbiodiniaceae</taxon>
        <taxon>Symbiodinium</taxon>
    </lineage>
</organism>
<reference evidence="3" key="1">
    <citation type="submission" date="2021-02" db="EMBL/GenBank/DDBJ databases">
        <authorList>
            <person name="Dougan E. K."/>
            <person name="Rhodes N."/>
            <person name="Thang M."/>
            <person name="Chan C."/>
        </authorList>
    </citation>
    <scope>NUCLEOTIDE SEQUENCE</scope>
</reference>
<sequence length="213" mass="23205">MRPALARQLIGLAAAGWAVRCQVAGFSSVDKYNLQRFVDAQAPVYQGVLKELRAGQKRNHWMWFIFPQISGLGRSDIARFYSIASLDEASAYLGHSILGPRLRECVAEILKVEGKTSNQIFGQVDSMKLLHGPTQKNAGLPETQFGPTQKNAGPAGSRHGPTQKNTGFTETRYGPTQKNAGPTETRYGPTQKNAGPTETRYGPTQKNAGPADF</sequence>
<dbReference type="InterPro" id="IPR036287">
    <property type="entry name" value="Rv1873-like_sf"/>
</dbReference>
<feature type="compositionally biased region" description="Polar residues" evidence="1">
    <location>
        <begin position="160"/>
        <end position="207"/>
    </location>
</feature>
<gene>
    <name evidence="3" type="ORF">SNAT2548_LOCUS24609</name>
</gene>
<comment type="caution">
    <text evidence="3">The sequence shown here is derived from an EMBL/GenBank/DDBJ whole genome shotgun (WGS) entry which is preliminary data.</text>
</comment>
<dbReference type="SUPFAM" id="SSF140736">
    <property type="entry name" value="Rv1873-like"/>
    <property type="match status" value="1"/>
</dbReference>
<dbReference type="InterPro" id="IPR014937">
    <property type="entry name" value="DUF1810"/>
</dbReference>
<dbReference type="AlphaFoldDB" id="A0A812RQU1"/>
<keyword evidence="2" id="KW-0732">Signal</keyword>
<evidence type="ECO:0000256" key="2">
    <source>
        <dbReference type="SAM" id="SignalP"/>
    </source>
</evidence>
<evidence type="ECO:0000256" key="1">
    <source>
        <dbReference type="SAM" id="MobiDB-lite"/>
    </source>
</evidence>
<dbReference type="Proteomes" id="UP000604046">
    <property type="component" value="Unassembled WGS sequence"/>
</dbReference>
<dbReference type="Gene3D" id="1.25.40.380">
    <property type="entry name" value="Protein of unknown function DUF1810"/>
    <property type="match status" value="1"/>
</dbReference>
<proteinExistence type="predicted"/>
<feature type="chain" id="PRO_5032505430" description="Calpastatin" evidence="2">
    <location>
        <begin position="22"/>
        <end position="213"/>
    </location>
</feature>
<feature type="signal peptide" evidence="2">
    <location>
        <begin position="1"/>
        <end position="21"/>
    </location>
</feature>
<dbReference type="EMBL" id="CAJNDS010002363">
    <property type="protein sequence ID" value="CAE7450106.1"/>
    <property type="molecule type" value="Genomic_DNA"/>
</dbReference>
<keyword evidence="4" id="KW-1185">Reference proteome</keyword>
<evidence type="ECO:0008006" key="5">
    <source>
        <dbReference type="Google" id="ProtNLM"/>
    </source>
</evidence>
<dbReference type="Pfam" id="PF08837">
    <property type="entry name" value="DUF1810"/>
    <property type="match status" value="1"/>
</dbReference>